<reference evidence="3 4" key="1">
    <citation type="journal article" date="2020" name="ISME J.">
        <title>Uncovering the hidden diversity of litter-decomposition mechanisms in mushroom-forming fungi.</title>
        <authorList>
            <person name="Floudas D."/>
            <person name="Bentzer J."/>
            <person name="Ahren D."/>
            <person name="Johansson T."/>
            <person name="Persson P."/>
            <person name="Tunlid A."/>
        </authorList>
    </citation>
    <scope>NUCLEOTIDE SEQUENCE [LARGE SCALE GENOMIC DNA]</scope>
    <source>
        <strain evidence="3 4">CBS 291.85</strain>
    </source>
</reference>
<dbReference type="Proteomes" id="UP000559256">
    <property type="component" value="Unassembled WGS sequence"/>
</dbReference>
<protein>
    <recommendedName>
        <fullName evidence="2">DUF4604 domain-containing protein</fullName>
    </recommendedName>
</protein>
<dbReference type="InterPro" id="IPR027911">
    <property type="entry name" value="DUF4604"/>
</dbReference>
<feature type="compositionally biased region" description="Low complexity" evidence="1">
    <location>
        <begin position="149"/>
        <end position="195"/>
    </location>
</feature>
<comment type="caution">
    <text evidence="3">The sequence shown here is derived from an EMBL/GenBank/DDBJ whole genome shotgun (WGS) entry which is preliminary data.</text>
</comment>
<name>A0A8H5FLU8_9AGAR</name>
<dbReference type="OrthoDB" id="2553298at2759"/>
<proteinExistence type="predicted"/>
<evidence type="ECO:0000259" key="2">
    <source>
        <dbReference type="Pfam" id="PF15377"/>
    </source>
</evidence>
<evidence type="ECO:0000256" key="1">
    <source>
        <dbReference type="SAM" id="MobiDB-lite"/>
    </source>
</evidence>
<feature type="domain" description="DUF4604" evidence="2">
    <location>
        <begin position="16"/>
        <end position="188"/>
    </location>
</feature>
<keyword evidence="4" id="KW-1185">Reference proteome</keyword>
<feature type="region of interest" description="Disordered" evidence="1">
    <location>
        <begin position="1"/>
        <end position="204"/>
    </location>
</feature>
<dbReference type="Pfam" id="PF15377">
    <property type="entry name" value="DUF4604"/>
    <property type="match status" value="1"/>
</dbReference>
<organism evidence="3 4">
    <name type="scientific">Tetrapyrgos nigripes</name>
    <dbReference type="NCBI Taxonomy" id="182062"/>
    <lineage>
        <taxon>Eukaryota</taxon>
        <taxon>Fungi</taxon>
        <taxon>Dikarya</taxon>
        <taxon>Basidiomycota</taxon>
        <taxon>Agaricomycotina</taxon>
        <taxon>Agaricomycetes</taxon>
        <taxon>Agaricomycetidae</taxon>
        <taxon>Agaricales</taxon>
        <taxon>Marasmiineae</taxon>
        <taxon>Marasmiaceae</taxon>
        <taxon>Tetrapyrgos</taxon>
    </lineage>
</organism>
<evidence type="ECO:0000313" key="4">
    <source>
        <dbReference type="Proteomes" id="UP000559256"/>
    </source>
</evidence>
<accession>A0A8H5FLU8</accession>
<sequence length="215" mass="24163">MSKRARSPTRAQLSSKLAYEKKVPAFLRKLQSQYGGGSNYNDEDEDEPQYEGVNNREEEDEGGLDEFGREIRRPRRSPEPELDEFGREIRRRGGEGESPRAGRPPDNAGSADEDEYFEDEKPQVVVLKEGKHLTEREAENVRRKEKGLPPLSDPSNPSSSSQPQTQSQNNKPTESSSKGLSFSSSTSTSSSSATSNPDLQKTSRNVCWKLKQRWV</sequence>
<feature type="compositionally biased region" description="Basic and acidic residues" evidence="1">
    <location>
        <begin position="128"/>
        <end position="142"/>
    </location>
</feature>
<gene>
    <name evidence="3" type="ORF">D9758_012265</name>
</gene>
<evidence type="ECO:0000313" key="3">
    <source>
        <dbReference type="EMBL" id="KAF5341382.1"/>
    </source>
</evidence>
<feature type="compositionally biased region" description="Basic and acidic residues" evidence="1">
    <location>
        <begin position="66"/>
        <end position="100"/>
    </location>
</feature>
<dbReference type="EMBL" id="JAACJM010000165">
    <property type="protein sequence ID" value="KAF5341382.1"/>
    <property type="molecule type" value="Genomic_DNA"/>
</dbReference>
<dbReference type="AlphaFoldDB" id="A0A8H5FLU8"/>